<keyword evidence="2" id="KW-0479">Metal-binding</keyword>
<evidence type="ECO:0000313" key="4">
    <source>
        <dbReference type="EMBL" id="MBU6114249.1"/>
    </source>
</evidence>
<feature type="binding site" evidence="2">
    <location>
        <position position="94"/>
    </location>
    <ligand>
        <name>Mn(2+)</name>
        <dbReference type="ChEBI" id="CHEBI:29035"/>
        <label>2</label>
    </ligand>
</feature>
<comment type="similarity">
    <text evidence="1">Belongs to the peptidase M20 family.</text>
</comment>
<dbReference type="PIRSF" id="PIRSF005962">
    <property type="entry name" value="Pept_M20D_amidohydro"/>
    <property type="match status" value="1"/>
</dbReference>
<feature type="binding site" evidence="2">
    <location>
        <position position="92"/>
    </location>
    <ligand>
        <name>Mn(2+)</name>
        <dbReference type="ChEBI" id="CHEBI:29035"/>
        <label>2</label>
    </ligand>
</feature>
<dbReference type="RefSeq" id="WP_064205143.1">
    <property type="nucleotide sequence ID" value="NZ_CABIVY010000027.1"/>
</dbReference>
<dbReference type="PANTHER" id="PTHR11014">
    <property type="entry name" value="PEPTIDASE M20 FAMILY MEMBER"/>
    <property type="match status" value="1"/>
</dbReference>
<feature type="binding site" evidence="2">
    <location>
        <position position="130"/>
    </location>
    <ligand>
        <name>Mn(2+)</name>
        <dbReference type="ChEBI" id="CHEBI:29035"/>
        <label>2</label>
    </ligand>
</feature>
<evidence type="ECO:0000313" key="5">
    <source>
        <dbReference type="EMBL" id="WHI61388.1"/>
    </source>
</evidence>
<accession>A0AAP1WKT1</accession>
<evidence type="ECO:0000256" key="1">
    <source>
        <dbReference type="ARBA" id="ARBA00006153"/>
    </source>
</evidence>
<comment type="cofactor">
    <cofactor evidence="2">
        <name>Mn(2+)</name>
        <dbReference type="ChEBI" id="CHEBI:29035"/>
    </cofactor>
    <text evidence="2">The Mn(2+) ion enhances activity.</text>
</comment>
<organism evidence="5 7">
    <name type="scientific">Mammaliicoccus lentus</name>
    <name type="common">Staphylococcus lentus</name>
    <dbReference type="NCBI Taxonomy" id="42858"/>
    <lineage>
        <taxon>Bacteria</taxon>
        <taxon>Bacillati</taxon>
        <taxon>Bacillota</taxon>
        <taxon>Bacilli</taxon>
        <taxon>Bacillales</taxon>
        <taxon>Staphylococcaceae</taxon>
        <taxon>Mammaliicoccus</taxon>
    </lineage>
</organism>
<evidence type="ECO:0000259" key="3">
    <source>
        <dbReference type="Pfam" id="PF07687"/>
    </source>
</evidence>
<name>A0AAP1WKT1_MAMLE</name>
<dbReference type="Gene3D" id="3.40.630.10">
    <property type="entry name" value="Zn peptidases"/>
    <property type="match status" value="1"/>
</dbReference>
<dbReference type="EMBL" id="JAHLZN010000020">
    <property type="protein sequence ID" value="MBU6114249.1"/>
    <property type="molecule type" value="Genomic_DNA"/>
</dbReference>
<dbReference type="InterPro" id="IPR036264">
    <property type="entry name" value="Bact_exopeptidase_dim_dom"/>
</dbReference>
<dbReference type="PANTHER" id="PTHR11014:SF63">
    <property type="entry name" value="METALLOPEPTIDASE, PUTATIVE (AFU_ORTHOLOGUE AFUA_6G09600)-RELATED"/>
    <property type="match status" value="1"/>
</dbReference>
<protein>
    <submittedName>
        <fullName evidence="5">Amidohydrolase</fullName>
    </submittedName>
</protein>
<dbReference type="GO" id="GO:0046872">
    <property type="term" value="F:metal ion binding"/>
    <property type="evidence" value="ECO:0007669"/>
    <property type="project" value="UniProtKB-KW"/>
</dbReference>
<dbReference type="Pfam" id="PF07687">
    <property type="entry name" value="M20_dimer"/>
    <property type="match status" value="1"/>
</dbReference>
<dbReference type="Proteomes" id="UP001223261">
    <property type="component" value="Chromosome"/>
</dbReference>
<evidence type="ECO:0000313" key="7">
    <source>
        <dbReference type="Proteomes" id="UP001223261"/>
    </source>
</evidence>
<reference evidence="5" key="2">
    <citation type="journal article" date="2023" name="Antibiotics">
        <title>Prevalence and Molecular Characterization of Methicillin-Resistant Staphylococci (MRS) and Mammaliicocci (MRM) in Dromedary Camels from Algeria: First Detection of SCCmec-mecC Hybrid in Methicillin-Resistant Mammaliicoccus lentus.</title>
        <authorList>
            <person name="Belhout C."/>
            <person name="Boyen F."/>
            <person name="Vereecke N."/>
            <person name="Theuns S."/>
            <person name="Taibi N."/>
            <person name="Stegger M."/>
            <person name="de la Fe-Rodriguez P.Y."/>
            <person name="Bouayad L."/>
            <person name="Elgroud R."/>
            <person name="Butaye P."/>
        </authorList>
    </citation>
    <scope>NUCLEOTIDE SEQUENCE</scope>
    <source>
        <strain evidence="5">7048</strain>
    </source>
</reference>
<dbReference type="Pfam" id="PF01546">
    <property type="entry name" value="Peptidase_M20"/>
    <property type="match status" value="1"/>
</dbReference>
<dbReference type="EMBL" id="CP118848">
    <property type="protein sequence ID" value="WHI61388.1"/>
    <property type="molecule type" value="Genomic_DNA"/>
</dbReference>
<dbReference type="AlphaFoldDB" id="A0AAP1WKT1"/>
<dbReference type="NCBIfam" id="TIGR01891">
    <property type="entry name" value="amidohydrolases"/>
    <property type="match status" value="1"/>
</dbReference>
<dbReference type="GO" id="GO:0016787">
    <property type="term" value="F:hydrolase activity"/>
    <property type="evidence" value="ECO:0007669"/>
    <property type="project" value="InterPro"/>
</dbReference>
<keyword evidence="6" id="KW-1185">Reference proteome</keyword>
<dbReference type="InterPro" id="IPR017439">
    <property type="entry name" value="Amidohydrolase"/>
</dbReference>
<dbReference type="SUPFAM" id="SSF53187">
    <property type="entry name" value="Zn-dependent exopeptidases"/>
    <property type="match status" value="1"/>
</dbReference>
<feature type="binding site" evidence="2">
    <location>
        <position position="354"/>
    </location>
    <ligand>
        <name>Mn(2+)</name>
        <dbReference type="ChEBI" id="CHEBI:29035"/>
        <label>2</label>
    </ligand>
</feature>
<feature type="domain" description="Peptidase M20 dimerisation" evidence="3">
    <location>
        <begin position="179"/>
        <end position="272"/>
    </location>
</feature>
<dbReference type="Gene3D" id="3.30.70.360">
    <property type="match status" value="1"/>
</dbReference>
<dbReference type="GeneID" id="99676702"/>
<evidence type="ECO:0000256" key="2">
    <source>
        <dbReference type="PIRSR" id="PIRSR005962-1"/>
    </source>
</evidence>
<dbReference type="Proteomes" id="UP000770161">
    <property type="component" value="Unassembled WGS sequence"/>
</dbReference>
<dbReference type="InterPro" id="IPR002933">
    <property type="entry name" value="Peptidase_M20"/>
</dbReference>
<feature type="binding site" evidence="2">
    <location>
        <position position="156"/>
    </location>
    <ligand>
        <name>Mn(2+)</name>
        <dbReference type="ChEBI" id="CHEBI:29035"/>
        <label>2</label>
    </ligand>
</feature>
<dbReference type="InterPro" id="IPR011650">
    <property type="entry name" value="Peptidase_M20_dimer"/>
</dbReference>
<evidence type="ECO:0000313" key="6">
    <source>
        <dbReference type="Proteomes" id="UP000770161"/>
    </source>
</evidence>
<keyword evidence="2" id="KW-0464">Manganese</keyword>
<reference evidence="4 6" key="1">
    <citation type="submission" date="2021-06" db="EMBL/GenBank/DDBJ databases">
        <title>Staphylococcus lentus K169 genome sequencing.</title>
        <authorList>
            <person name="Sundareshan S."/>
            <person name="Akhila D.S."/>
            <person name="Prachi D."/>
            <person name="Sivakumar R."/>
            <person name="Rajendhran J."/>
            <person name="Isloor S."/>
            <person name="Hegde N.R."/>
        </authorList>
    </citation>
    <scope>NUCLEOTIDE SEQUENCE [LARGE SCALE GENOMIC DNA]</scope>
    <source>
        <strain evidence="4 6">K169</strain>
    </source>
</reference>
<proteinExistence type="inferred from homology"/>
<sequence>MSELNFVKETRRYLHQHPELSMQEFETTTYIENFLKSLEIPYERPITTGIIGYLEGNSNRTIAYRADIDALPIHEENEVPYKSKNDNVMHACGHDGHTTALMLFTKRCKALYDKGELPHNVVFIFQPSEETEAGANQLIKSKVFDQFQIEEIYGVHIMPFEDLGTVAFKNDEITASATEYRFYLNGLSSHVASKEEGKAASEALMHVLSQVSQIQQFHLNGLNRNIVHIGQFNVGEAINTVPQNGYLEGTIRTYDVQDLETVKQQMIKIAQSVELLFDVECRVDFAEGYPPTTNDSTLYENVKSALNTTGVELHELEKPYLFGEDFSFYGQLAPSYFVFFGTKNIEKDFVYGLHTNKLNFDEEVLILVADYYMALLNQGRDK</sequence>
<gene>
    <name evidence="4" type="ORF">KQ656_09775</name>
    <name evidence="5" type="ORF">PYH69_07105</name>
</gene>
<dbReference type="SUPFAM" id="SSF55031">
    <property type="entry name" value="Bacterial exopeptidase dimerisation domain"/>
    <property type="match status" value="1"/>
</dbReference>